<sequence length="190" mass="22394">MPRREGSPRRAADEDPFNNFNRSPFHQQQQEDPEDWRTACEDWERTYALAAAQQQQQQQAAQARADREAAEQQARAEEEHRRAREAEQWRIPAADPGARNFIQNIMGSGNPFAQEPDPIAEFRMTEEQRAEQERMQRQRDEERENRANRNARQEAEREKLFYEMEQMREGTGTRGRGGRGDGYGRPRRGY</sequence>
<protein>
    <submittedName>
        <fullName evidence="2">Uncharacterized protein</fullName>
    </submittedName>
</protein>
<feature type="compositionally biased region" description="Basic and acidic residues" evidence="1">
    <location>
        <begin position="64"/>
        <end position="88"/>
    </location>
</feature>
<dbReference type="AlphaFoldDB" id="A0A3N4HFJ5"/>
<feature type="compositionally biased region" description="Basic and acidic residues" evidence="1">
    <location>
        <begin position="1"/>
        <end position="13"/>
    </location>
</feature>
<feature type="compositionally biased region" description="Polar residues" evidence="1">
    <location>
        <begin position="18"/>
        <end position="30"/>
    </location>
</feature>
<feature type="compositionally biased region" description="Low complexity" evidence="1">
    <location>
        <begin position="51"/>
        <end position="63"/>
    </location>
</feature>
<organism evidence="2 3">
    <name type="scientific">Ascobolus immersus RN42</name>
    <dbReference type="NCBI Taxonomy" id="1160509"/>
    <lineage>
        <taxon>Eukaryota</taxon>
        <taxon>Fungi</taxon>
        <taxon>Dikarya</taxon>
        <taxon>Ascomycota</taxon>
        <taxon>Pezizomycotina</taxon>
        <taxon>Pezizomycetes</taxon>
        <taxon>Pezizales</taxon>
        <taxon>Ascobolaceae</taxon>
        <taxon>Ascobolus</taxon>
    </lineage>
</organism>
<evidence type="ECO:0000313" key="3">
    <source>
        <dbReference type="Proteomes" id="UP000275078"/>
    </source>
</evidence>
<name>A0A3N4HFJ5_ASCIM</name>
<keyword evidence="3" id="KW-1185">Reference proteome</keyword>
<feature type="region of interest" description="Disordered" evidence="1">
    <location>
        <begin position="51"/>
        <end position="190"/>
    </location>
</feature>
<accession>A0A3N4HFJ5</accession>
<dbReference type="EMBL" id="ML119864">
    <property type="protein sequence ID" value="RPA72367.1"/>
    <property type="molecule type" value="Genomic_DNA"/>
</dbReference>
<proteinExistence type="predicted"/>
<evidence type="ECO:0000256" key="1">
    <source>
        <dbReference type="SAM" id="MobiDB-lite"/>
    </source>
</evidence>
<feature type="compositionally biased region" description="Basic and acidic residues" evidence="1">
    <location>
        <begin position="123"/>
        <end position="168"/>
    </location>
</feature>
<dbReference type="Proteomes" id="UP000275078">
    <property type="component" value="Unassembled WGS sequence"/>
</dbReference>
<feature type="region of interest" description="Disordered" evidence="1">
    <location>
        <begin position="1"/>
        <end position="37"/>
    </location>
</feature>
<gene>
    <name evidence="2" type="ORF">BJ508DRAFT_335109</name>
</gene>
<evidence type="ECO:0000313" key="2">
    <source>
        <dbReference type="EMBL" id="RPA72367.1"/>
    </source>
</evidence>
<reference evidence="2 3" key="1">
    <citation type="journal article" date="2018" name="Nat. Ecol. Evol.">
        <title>Pezizomycetes genomes reveal the molecular basis of ectomycorrhizal truffle lifestyle.</title>
        <authorList>
            <person name="Murat C."/>
            <person name="Payen T."/>
            <person name="Noel B."/>
            <person name="Kuo A."/>
            <person name="Morin E."/>
            <person name="Chen J."/>
            <person name="Kohler A."/>
            <person name="Krizsan K."/>
            <person name="Balestrini R."/>
            <person name="Da Silva C."/>
            <person name="Montanini B."/>
            <person name="Hainaut M."/>
            <person name="Levati E."/>
            <person name="Barry K.W."/>
            <person name="Belfiori B."/>
            <person name="Cichocki N."/>
            <person name="Clum A."/>
            <person name="Dockter R.B."/>
            <person name="Fauchery L."/>
            <person name="Guy J."/>
            <person name="Iotti M."/>
            <person name="Le Tacon F."/>
            <person name="Lindquist E.A."/>
            <person name="Lipzen A."/>
            <person name="Malagnac F."/>
            <person name="Mello A."/>
            <person name="Molinier V."/>
            <person name="Miyauchi S."/>
            <person name="Poulain J."/>
            <person name="Riccioni C."/>
            <person name="Rubini A."/>
            <person name="Sitrit Y."/>
            <person name="Splivallo R."/>
            <person name="Traeger S."/>
            <person name="Wang M."/>
            <person name="Zifcakova L."/>
            <person name="Wipf D."/>
            <person name="Zambonelli A."/>
            <person name="Paolocci F."/>
            <person name="Nowrousian M."/>
            <person name="Ottonello S."/>
            <person name="Baldrian P."/>
            <person name="Spatafora J.W."/>
            <person name="Henrissat B."/>
            <person name="Nagy L.G."/>
            <person name="Aury J.M."/>
            <person name="Wincker P."/>
            <person name="Grigoriev I.V."/>
            <person name="Bonfante P."/>
            <person name="Martin F.M."/>
        </authorList>
    </citation>
    <scope>NUCLEOTIDE SEQUENCE [LARGE SCALE GENOMIC DNA]</scope>
    <source>
        <strain evidence="2 3">RN42</strain>
    </source>
</reference>